<dbReference type="RefSeq" id="WP_109902961.1">
    <property type="nucleotide sequence ID" value="NZ_QGLE01000002.1"/>
</dbReference>
<dbReference type="OrthoDB" id="7376223at2"/>
<name>A0A317ED66_9PROT</name>
<gene>
    <name evidence="2" type="ORF">DKG74_04200</name>
</gene>
<reference evidence="2 3" key="1">
    <citation type="submission" date="2018-05" db="EMBL/GenBank/DDBJ databases">
        <title>Zavarzinia sp. HR-AS.</title>
        <authorList>
            <person name="Lee Y."/>
            <person name="Jeon C.O."/>
        </authorList>
    </citation>
    <scope>NUCLEOTIDE SEQUENCE [LARGE SCALE GENOMIC DNA]</scope>
    <source>
        <strain evidence="2 3">HR-AS</strain>
    </source>
</reference>
<evidence type="ECO:0000313" key="3">
    <source>
        <dbReference type="Proteomes" id="UP000245461"/>
    </source>
</evidence>
<protein>
    <submittedName>
        <fullName evidence="2">Uncharacterized protein</fullName>
    </submittedName>
</protein>
<feature type="compositionally biased region" description="Low complexity" evidence="1">
    <location>
        <begin position="33"/>
        <end position="51"/>
    </location>
</feature>
<dbReference type="AlphaFoldDB" id="A0A317ED66"/>
<sequence>MADPVQTPATPPAPGAGATLLAGQPPATPSATPPAGATPATPPAGTTPATPWYSETHKDLVALKKWSGPDDVLHSYASLEALVGADKIAIPKPTDEPAAWDAVWNRLGRPVTPADYKLPVPEGDNGEFAATMAPILHKAGLTQGQANTLATAWNEMQAAQARAADEARKTQGLKEVADLQKEWGAHYDTNVELGSRAFRLFASDQDAELIHKVETALGAGGLIKMFNRIGAAMGVGTLEGGAPQPGGFGGGAAAAKAEIETLKGDKAFMDAYLFGTGPAHKEAVAKMETLQKLAAGGA</sequence>
<dbReference type="Proteomes" id="UP000245461">
    <property type="component" value="Unassembled WGS sequence"/>
</dbReference>
<feature type="region of interest" description="Disordered" evidence="1">
    <location>
        <begin position="1"/>
        <end position="52"/>
    </location>
</feature>
<dbReference type="EMBL" id="QGLE01000002">
    <property type="protein sequence ID" value="PWR24977.1"/>
    <property type="molecule type" value="Genomic_DNA"/>
</dbReference>
<feature type="compositionally biased region" description="Low complexity" evidence="1">
    <location>
        <begin position="15"/>
        <end position="25"/>
    </location>
</feature>
<evidence type="ECO:0000313" key="2">
    <source>
        <dbReference type="EMBL" id="PWR24977.1"/>
    </source>
</evidence>
<accession>A0A317ED66</accession>
<proteinExistence type="predicted"/>
<organism evidence="2 3">
    <name type="scientific">Zavarzinia aquatilis</name>
    <dbReference type="NCBI Taxonomy" id="2211142"/>
    <lineage>
        <taxon>Bacteria</taxon>
        <taxon>Pseudomonadati</taxon>
        <taxon>Pseudomonadota</taxon>
        <taxon>Alphaproteobacteria</taxon>
        <taxon>Rhodospirillales</taxon>
        <taxon>Zavarziniaceae</taxon>
        <taxon>Zavarzinia</taxon>
    </lineage>
</organism>
<evidence type="ECO:0000256" key="1">
    <source>
        <dbReference type="SAM" id="MobiDB-lite"/>
    </source>
</evidence>
<comment type="caution">
    <text evidence="2">The sequence shown here is derived from an EMBL/GenBank/DDBJ whole genome shotgun (WGS) entry which is preliminary data.</text>
</comment>
<keyword evidence="3" id="KW-1185">Reference proteome</keyword>